<evidence type="ECO:0000256" key="1">
    <source>
        <dbReference type="SAM" id="MobiDB-lite"/>
    </source>
</evidence>
<organism evidence="2 3">
    <name type="scientific">Rhizobium aethiopicum</name>
    <dbReference type="NCBI Taxonomy" id="1138170"/>
    <lineage>
        <taxon>Bacteria</taxon>
        <taxon>Pseudomonadati</taxon>
        <taxon>Pseudomonadota</taxon>
        <taxon>Alphaproteobacteria</taxon>
        <taxon>Hyphomicrobiales</taxon>
        <taxon>Rhizobiaceae</taxon>
        <taxon>Rhizobium/Agrobacterium group</taxon>
        <taxon>Rhizobium</taxon>
    </lineage>
</organism>
<evidence type="ECO:0000313" key="3">
    <source>
        <dbReference type="Proteomes" id="UP000198723"/>
    </source>
</evidence>
<feature type="compositionally biased region" description="Polar residues" evidence="1">
    <location>
        <begin position="50"/>
        <end position="62"/>
    </location>
</feature>
<sequence>MDNSERSLCYNISEEDDRTRAMAGWIENMTGAQTLTGMPSRSTPDPHALSPSSPTRPYSLSSEPPIKVLDRSTFARKVREFYGDEIKHISVNPQEYSPFVSSKALRTATIARLYGGTDNDTPSARYFSYDLGERSVGLLRTEDGFSIENEPWRELFPGRKRITSIVDLRVTHPLVENAGDILLEHQLQLDGEQPLIMSRPATPEMGTRLEQMGFVDVGENRWVLDPTQHPDKWTKNSKGGWQRADKPWSYLSKTVEYLSDDEAGVEEHSSDASVETDSSDDDPSWYFEHLNLNRG</sequence>
<accession>A0A1C3YBP8</accession>
<evidence type="ECO:0000313" key="2">
    <source>
        <dbReference type="EMBL" id="SCB61921.1"/>
    </source>
</evidence>
<reference evidence="2 3" key="1">
    <citation type="submission" date="2016-08" db="EMBL/GenBank/DDBJ databases">
        <authorList>
            <person name="Seilhamer J.J."/>
        </authorList>
    </citation>
    <scope>NUCLEOTIDE SEQUENCE [LARGE SCALE GENOMIC DNA]</scope>
    <source>
        <strain evidence="2 3">HBR26</strain>
    </source>
</reference>
<feature type="region of interest" description="Disordered" evidence="1">
    <location>
        <begin position="260"/>
        <end position="295"/>
    </location>
</feature>
<dbReference type="AlphaFoldDB" id="A0A1C3YBP8"/>
<feature type="region of interest" description="Disordered" evidence="1">
    <location>
        <begin position="29"/>
        <end position="64"/>
    </location>
</feature>
<dbReference type="Proteomes" id="UP000198723">
    <property type="component" value="Unassembled WGS sequence"/>
</dbReference>
<dbReference type="EMBL" id="FMAJ01000027">
    <property type="protein sequence ID" value="SCB61921.1"/>
    <property type="molecule type" value="Genomic_DNA"/>
</dbReference>
<feature type="compositionally biased region" description="Polar residues" evidence="1">
    <location>
        <begin position="30"/>
        <end position="43"/>
    </location>
</feature>
<gene>
    <name evidence="2" type="ORF">GA0061105_12712</name>
</gene>
<name>A0A1C3YBP8_9HYPH</name>
<proteinExistence type="predicted"/>
<protein>
    <submittedName>
        <fullName evidence="2">Type III effector protein NopP</fullName>
    </submittedName>
</protein>
<dbReference type="RefSeq" id="WP_040111827.1">
    <property type="nucleotide sequence ID" value="NZ_FMAJ01000027.1"/>
</dbReference>